<organism evidence="2 3">
    <name type="scientific">Streptomonospora algeriensis</name>
    <dbReference type="NCBI Taxonomy" id="995084"/>
    <lineage>
        <taxon>Bacteria</taxon>
        <taxon>Bacillati</taxon>
        <taxon>Actinomycetota</taxon>
        <taxon>Actinomycetes</taxon>
        <taxon>Streptosporangiales</taxon>
        <taxon>Nocardiopsidaceae</taxon>
        <taxon>Streptomonospora</taxon>
    </lineage>
</organism>
<dbReference type="Proteomes" id="UP001596956">
    <property type="component" value="Unassembled WGS sequence"/>
</dbReference>
<gene>
    <name evidence="2" type="ORF">ACFQZU_21565</name>
</gene>
<accession>A0ABW3BLK8</accession>
<evidence type="ECO:0000313" key="3">
    <source>
        <dbReference type="Proteomes" id="UP001596956"/>
    </source>
</evidence>
<sequence>MTPDSTARRTARGNRWGLALIGAVLAVAGVLGLLAGSGLLRQRFAGAEPAPWPADVGALSTLLPYALLVAAVLIGLLALRWMLVQGRSETVRRLAIEPESVGGTTEISASAAQDVFQDEVGAYPGVHRARARMTESARAPRLRLDLTVDDDADIAALWRRVRSDALEELRTALELDQLPAVMRLSTAAPPKNPRRNPE</sequence>
<dbReference type="EMBL" id="JBHTHR010001191">
    <property type="protein sequence ID" value="MFD0803889.1"/>
    <property type="molecule type" value="Genomic_DNA"/>
</dbReference>
<feature type="transmembrane region" description="Helical" evidence="1">
    <location>
        <begin position="62"/>
        <end position="83"/>
    </location>
</feature>
<reference evidence="3" key="1">
    <citation type="journal article" date="2019" name="Int. J. Syst. Evol. Microbiol.">
        <title>The Global Catalogue of Microorganisms (GCM) 10K type strain sequencing project: providing services to taxonomists for standard genome sequencing and annotation.</title>
        <authorList>
            <consortium name="The Broad Institute Genomics Platform"/>
            <consortium name="The Broad Institute Genome Sequencing Center for Infectious Disease"/>
            <person name="Wu L."/>
            <person name="Ma J."/>
        </authorList>
    </citation>
    <scope>NUCLEOTIDE SEQUENCE [LARGE SCALE GENOMIC DNA]</scope>
    <source>
        <strain evidence="3">CCUG 63369</strain>
    </source>
</reference>
<name>A0ABW3BLK8_9ACTN</name>
<protein>
    <submittedName>
        <fullName evidence="2">Alkaline shock response membrane anchor protein AmaP</fullName>
    </submittedName>
</protein>
<keyword evidence="3" id="KW-1185">Reference proteome</keyword>
<keyword evidence="1" id="KW-1133">Transmembrane helix</keyword>
<keyword evidence="1" id="KW-0472">Membrane</keyword>
<proteinExistence type="predicted"/>
<feature type="transmembrane region" description="Helical" evidence="1">
    <location>
        <begin position="18"/>
        <end position="42"/>
    </location>
</feature>
<keyword evidence="1" id="KW-0812">Transmembrane</keyword>
<evidence type="ECO:0000256" key="1">
    <source>
        <dbReference type="SAM" id="Phobius"/>
    </source>
</evidence>
<evidence type="ECO:0000313" key="2">
    <source>
        <dbReference type="EMBL" id="MFD0803889.1"/>
    </source>
</evidence>
<comment type="caution">
    <text evidence="2">The sequence shown here is derived from an EMBL/GenBank/DDBJ whole genome shotgun (WGS) entry which is preliminary data.</text>
</comment>